<dbReference type="PANTHER" id="PTHR28026:SF9">
    <property type="entry name" value="2-HYDROXY-PALMITIC ACID DIOXYGENASE MPO1"/>
    <property type="match status" value="1"/>
</dbReference>
<name>A0A1M4SQC7_9GAMM</name>
<keyword evidence="1" id="KW-1133">Transmembrane helix</keyword>
<dbReference type="Proteomes" id="UP000184517">
    <property type="component" value="Unassembled WGS sequence"/>
</dbReference>
<dbReference type="Pfam" id="PF06127">
    <property type="entry name" value="Mpo1-like"/>
    <property type="match status" value="1"/>
</dbReference>
<feature type="transmembrane region" description="Helical" evidence="1">
    <location>
        <begin position="71"/>
        <end position="89"/>
    </location>
</feature>
<keyword evidence="3" id="KW-1185">Reference proteome</keyword>
<dbReference type="GO" id="GO:0016020">
    <property type="term" value="C:membrane"/>
    <property type="evidence" value="ECO:0007669"/>
    <property type="project" value="GOC"/>
</dbReference>
<sequence>MKTMLEHLSQYAFYHQDRRNVATHFVGIPMIVVGIAVLMSRPHFTLLDIMFTPALIIALASSVFYVRLNKIIGIVMTILLALIIGFAEFVAVQSTFVWLITGISLFVVGWIFQFVGHYFEGKKPAFLDDITGLIIGPLFVFVELLFLLGLKRDWQQTIERSCEKQNKAVNKK</sequence>
<feature type="transmembrane region" description="Helical" evidence="1">
    <location>
        <begin position="20"/>
        <end position="39"/>
    </location>
</feature>
<accession>A0A1M4SQC7</accession>
<keyword evidence="1" id="KW-0812">Transmembrane</keyword>
<dbReference type="PANTHER" id="PTHR28026">
    <property type="entry name" value="DUF962 DOMAIN PROTEIN (AFU_ORTHOLOGUE AFUA_8G05310)"/>
    <property type="match status" value="1"/>
</dbReference>
<proteinExistence type="predicted"/>
<keyword evidence="1" id="KW-0472">Membrane</keyword>
<evidence type="ECO:0000313" key="2">
    <source>
        <dbReference type="EMBL" id="SHE34391.1"/>
    </source>
</evidence>
<dbReference type="GO" id="GO:0046521">
    <property type="term" value="P:sphingoid catabolic process"/>
    <property type="evidence" value="ECO:0007669"/>
    <property type="project" value="TreeGrafter"/>
</dbReference>
<feature type="transmembrane region" description="Helical" evidence="1">
    <location>
        <begin position="46"/>
        <end position="65"/>
    </location>
</feature>
<dbReference type="EMBL" id="FQVF01000002">
    <property type="protein sequence ID" value="SHE34391.1"/>
    <property type="molecule type" value="Genomic_DNA"/>
</dbReference>
<protein>
    <submittedName>
        <fullName evidence="2">Uncharacterized membrane protein YGL010W</fullName>
    </submittedName>
</protein>
<evidence type="ECO:0000313" key="3">
    <source>
        <dbReference type="Proteomes" id="UP000184517"/>
    </source>
</evidence>
<dbReference type="AlphaFoldDB" id="A0A1M4SQC7"/>
<organism evidence="2 3">
    <name type="scientific">Marinomonas polaris DSM 16579</name>
    <dbReference type="NCBI Taxonomy" id="1122206"/>
    <lineage>
        <taxon>Bacteria</taxon>
        <taxon>Pseudomonadati</taxon>
        <taxon>Pseudomonadota</taxon>
        <taxon>Gammaproteobacteria</taxon>
        <taxon>Oceanospirillales</taxon>
        <taxon>Oceanospirillaceae</taxon>
        <taxon>Marinomonas</taxon>
    </lineage>
</organism>
<evidence type="ECO:0000256" key="1">
    <source>
        <dbReference type="SAM" id="Phobius"/>
    </source>
</evidence>
<dbReference type="RefSeq" id="WP_072837772.1">
    <property type="nucleotide sequence ID" value="NZ_FQVF01000002.1"/>
</dbReference>
<dbReference type="OrthoDB" id="5515308at2"/>
<feature type="transmembrane region" description="Helical" evidence="1">
    <location>
        <begin position="96"/>
        <end position="118"/>
    </location>
</feature>
<dbReference type="InterPro" id="IPR009305">
    <property type="entry name" value="Mpo1-like"/>
</dbReference>
<gene>
    <name evidence="2" type="ORF">SAMN02745753_00094</name>
</gene>
<reference evidence="3" key="1">
    <citation type="submission" date="2016-11" db="EMBL/GenBank/DDBJ databases">
        <authorList>
            <person name="Varghese N."/>
            <person name="Submissions S."/>
        </authorList>
    </citation>
    <scope>NUCLEOTIDE SEQUENCE [LARGE SCALE GENOMIC DNA]</scope>
    <source>
        <strain evidence="3">DSM 16579</strain>
    </source>
</reference>
<feature type="transmembrane region" description="Helical" evidence="1">
    <location>
        <begin position="130"/>
        <end position="150"/>
    </location>
</feature>